<evidence type="ECO:0000256" key="2">
    <source>
        <dbReference type="ARBA" id="ARBA00007886"/>
    </source>
</evidence>
<comment type="subcellular location">
    <subcellularLocation>
        <location evidence="1">Membrane</location>
        <topology evidence="1">Lipid-anchor</topology>
    </subcellularLocation>
</comment>
<dbReference type="Proteomes" id="UP001596500">
    <property type="component" value="Unassembled WGS sequence"/>
</dbReference>
<dbReference type="Pfam" id="PF25198">
    <property type="entry name" value="Spore_GerAC_N"/>
    <property type="match status" value="1"/>
</dbReference>
<dbReference type="Pfam" id="PF05504">
    <property type="entry name" value="Spore_GerAC"/>
    <property type="match status" value="1"/>
</dbReference>
<reference evidence="11" key="1">
    <citation type="journal article" date="2019" name="Int. J. Syst. Evol. Microbiol.">
        <title>The Global Catalogue of Microorganisms (GCM) 10K type strain sequencing project: providing services to taxonomists for standard genome sequencing and annotation.</title>
        <authorList>
            <consortium name="The Broad Institute Genomics Platform"/>
            <consortium name="The Broad Institute Genome Sequencing Center for Infectious Disease"/>
            <person name="Wu L."/>
            <person name="Ma J."/>
        </authorList>
    </citation>
    <scope>NUCLEOTIDE SEQUENCE [LARGE SCALE GENOMIC DNA]</scope>
    <source>
        <strain evidence="11">CGMCC 1.12942</strain>
    </source>
</reference>
<dbReference type="EMBL" id="JBHTBW010000020">
    <property type="protein sequence ID" value="MFC7441081.1"/>
    <property type="molecule type" value="Genomic_DNA"/>
</dbReference>
<proteinExistence type="inferred from homology"/>
<evidence type="ECO:0000259" key="9">
    <source>
        <dbReference type="Pfam" id="PF25198"/>
    </source>
</evidence>
<organism evidence="10 11">
    <name type="scientific">Laceyella putida</name>
    <dbReference type="NCBI Taxonomy" id="110101"/>
    <lineage>
        <taxon>Bacteria</taxon>
        <taxon>Bacillati</taxon>
        <taxon>Bacillota</taxon>
        <taxon>Bacilli</taxon>
        <taxon>Bacillales</taxon>
        <taxon>Thermoactinomycetaceae</taxon>
        <taxon>Laceyella</taxon>
    </lineage>
</organism>
<dbReference type="InterPro" id="IPR057336">
    <property type="entry name" value="GerAC_N"/>
</dbReference>
<dbReference type="InterPro" id="IPR008844">
    <property type="entry name" value="Spore_GerAC-like"/>
</dbReference>
<evidence type="ECO:0000259" key="8">
    <source>
        <dbReference type="Pfam" id="PF05504"/>
    </source>
</evidence>
<feature type="domain" description="Spore germination GerAC-like C-terminal" evidence="8">
    <location>
        <begin position="211"/>
        <end position="377"/>
    </location>
</feature>
<evidence type="ECO:0000256" key="4">
    <source>
        <dbReference type="ARBA" id="ARBA00022729"/>
    </source>
</evidence>
<dbReference type="Gene3D" id="3.30.300.210">
    <property type="entry name" value="Nutrient germinant receptor protein C, domain 3"/>
    <property type="match status" value="1"/>
</dbReference>
<evidence type="ECO:0000256" key="5">
    <source>
        <dbReference type="ARBA" id="ARBA00023136"/>
    </source>
</evidence>
<comment type="caution">
    <text evidence="10">The sequence shown here is derived from an EMBL/GenBank/DDBJ whole genome shotgun (WGS) entry which is preliminary data.</text>
</comment>
<keyword evidence="3" id="KW-0309">Germination</keyword>
<keyword evidence="6" id="KW-0564">Palmitate</keyword>
<keyword evidence="11" id="KW-1185">Reference proteome</keyword>
<dbReference type="PANTHER" id="PTHR35789:SF1">
    <property type="entry name" value="SPORE GERMINATION PROTEIN B3"/>
    <property type="match status" value="1"/>
</dbReference>
<evidence type="ECO:0000313" key="11">
    <source>
        <dbReference type="Proteomes" id="UP001596500"/>
    </source>
</evidence>
<feature type="domain" description="Spore germination protein N-terminal" evidence="9">
    <location>
        <begin position="30"/>
        <end position="199"/>
    </location>
</feature>
<keyword evidence="5" id="KW-0472">Membrane</keyword>
<dbReference type="Gene3D" id="6.20.190.10">
    <property type="entry name" value="Nutrient germinant receptor protein C, domain 1"/>
    <property type="match status" value="1"/>
</dbReference>
<accession>A0ABW2RJZ7</accession>
<protein>
    <submittedName>
        <fullName evidence="10">Ger(X)C family spore germination protein</fullName>
    </submittedName>
</protein>
<evidence type="ECO:0000313" key="10">
    <source>
        <dbReference type="EMBL" id="MFC7441081.1"/>
    </source>
</evidence>
<evidence type="ECO:0000256" key="6">
    <source>
        <dbReference type="ARBA" id="ARBA00023139"/>
    </source>
</evidence>
<evidence type="ECO:0000256" key="1">
    <source>
        <dbReference type="ARBA" id="ARBA00004635"/>
    </source>
</evidence>
<gene>
    <name evidence="10" type="ORF">ACFQNG_07920</name>
</gene>
<dbReference type="InterPro" id="IPR038501">
    <property type="entry name" value="Spore_GerAC_C_sf"/>
</dbReference>
<keyword evidence="4" id="KW-0732">Signal</keyword>
<sequence>MRAGRLKGAGKRALCLLLIASLPILPGCWDRKELNEIALIRALGIDRTEDGQIEMTLLQAIPQRVGTDSGTGGGGKQQQMVLSARGVTIPEAQSKLQEKMGRRIFMGHQEVVVLGKRLAKTGIWEALDYFARHPGLRKDAFVFVTESSPKEIFETVAPGETISTGTLYKMVKLERAVNLTLMRLLQEVSGDAEAAGIPVVMKVNDTTLAMDGTAVFRGDKMVDHLDRKAAEGLMWIRNEFTTRMVNTRLPGERGYVSMEVVRSEIELIPKIEGKKRRILLKVTSEDDVRFNGTRLTLYHPSNVDRIARAMERILRDRIRQTVEKVQKKDRADVLGFAGAFHREYPEEWAKVKDRWNEQVFPRLDVDIQVRVHIRRPGVTDRPAGLPEEKVKER</sequence>
<name>A0ABW2RJZ7_9BACL</name>
<comment type="similarity">
    <text evidence="2">Belongs to the GerABKC lipoprotein family.</text>
</comment>
<dbReference type="PANTHER" id="PTHR35789">
    <property type="entry name" value="SPORE GERMINATION PROTEIN B3"/>
    <property type="match status" value="1"/>
</dbReference>
<dbReference type="InterPro" id="IPR046953">
    <property type="entry name" value="Spore_GerAC-like_C"/>
</dbReference>
<dbReference type="NCBIfam" id="TIGR02887">
    <property type="entry name" value="spore_ger_x_C"/>
    <property type="match status" value="1"/>
</dbReference>
<evidence type="ECO:0000256" key="7">
    <source>
        <dbReference type="ARBA" id="ARBA00023288"/>
    </source>
</evidence>
<evidence type="ECO:0000256" key="3">
    <source>
        <dbReference type="ARBA" id="ARBA00022544"/>
    </source>
</evidence>
<dbReference type="RefSeq" id="WP_379864376.1">
    <property type="nucleotide sequence ID" value="NZ_JBHTBW010000020.1"/>
</dbReference>
<keyword evidence="7" id="KW-0449">Lipoprotein</keyword>